<proteinExistence type="predicted"/>
<evidence type="ECO:0008006" key="2">
    <source>
        <dbReference type="Google" id="ProtNLM"/>
    </source>
</evidence>
<dbReference type="SUPFAM" id="SSF51395">
    <property type="entry name" value="FMN-linked oxidoreductases"/>
    <property type="match status" value="1"/>
</dbReference>
<organism evidence="1">
    <name type="scientific">marine sediment metagenome</name>
    <dbReference type="NCBI Taxonomy" id="412755"/>
    <lineage>
        <taxon>unclassified sequences</taxon>
        <taxon>metagenomes</taxon>
        <taxon>ecological metagenomes</taxon>
    </lineage>
</organism>
<dbReference type="EMBL" id="BARS01026878">
    <property type="protein sequence ID" value="GAG05547.1"/>
    <property type="molecule type" value="Genomic_DNA"/>
</dbReference>
<protein>
    <recommendedName>
        <fullName evidence="2">Glutamate synthase domain-containing protein</fullName>
    </recommendedName>
</protein>
<name>X0V2B6_9ZZZZ</name>
<gene>
    <name evidence="1" type="ORF">S01H1_42289</name>
</gene>
<accession>X0V2B6</accession>
<reference evidence="1" key="1">
    <citation type="journal article" date="2014" name="Front. Microbiol.">
        <title>High frequency of phylogenetically diverse reductive dehalogenase-homologous genes in deep subseafloor sedimentary metagenomes.</title>
        <authorList>
            <person name="Kawai M."/>
            <person name="Futagami T."/>
            <person name="Toyoda A."/>
            <person name="Takaki Y."/>
            <person name="Nishi S."/>
            <person name="Hori S."/>
            <person name="Arai W."/>
            <person name="Tsubouchi T."/>
            <person name="Morono Y."/>
            <person name="Uchiyama I."/>
            <person name="Ito T."/>
            <person name="Fujiyama A."/>
            <person name="Inagaki F."/>
            <person name="Takami H."/>
        </authorList>
    </citation>
    <scope>NUCLEOTIDE SEQUENCE</scope>
    <source>
        <strain evidence="1">Expedition CK06-06</strain>
    </source>
</reference>
<sequence length="265" mass="29210">EFALYPVDYSHFNIMGTAVGAHGIEADSDKAIFPAVNLEVAFGHDKGIKFRYPWIIPGIGSTNIAKNNWEGLAIGSALAGTGLTIGENVVGMDPEAVIQDGRVIDTVDLKRRVGLYKEHQRDGYGAIIVQANIEDTRLGTQEYAIEKLGAECVELKWGQGAKNIGGEVKVTNLKKAQMLYERGYVVLPNPTDSHVIKAFERGAFKEFERHSRIGMVSEESFAKRVQEVRKAGAKYIFLKTGAYRPADLARAVMYATKYKLDLLTV</sequence>
<comment type="caution">
    <text evidence="1">The sequence shown here is derived from an EMBL/GenBank/DDBJ whole genome shotgun (WGS) entry which is preliminary data.</text>
</comment>
<dbReference type="AlphaFoldDB" id="X0V2B6"/>
<evidence type="ECO:0000313" key="1">
    <source>
        <dbReference type="EMBL" id="GAG05547.1"/>
    </source>
</evidence>
<feature type="non-terminal residue" evidence="1">
    <location>
        <position position="265"/>
    </location>
</feature>
<feature type="non-terminal residue" evidence="1">
    <location>
        <position position="1"/>
    </location>
</feature>